<comment type="caution">
    <text evidence="2">The sequence shown here is derived from an EMBL/GenBank/DDBJ whole genome shotgun (WGS) entry which is preliminary data.</text>
</comment>
<reference evidence="2 3" key="1">
    <citation type="journal article" date="2019" name="Commun. Biol.">
        <title>The bagworm genome reveals a unique fibroin gene that provides high tensile strength.</title>
        <authorList>
            <person name="Kono N."/>
            <person name="Nakamura H."/>
            <person name="Ohtoshi R."/>
            <person name="Tomita M."/>
            <person name="Numata K."/>
            <person name="Arakawa K."/>
        </authorList>
    </citation>
    <scope>NUCLEOTIDE SEQUENCE [LARGE SCALE GENOMIC DNA]</scope>
</reference>
<evidence type="ECO:0000313" key="3">
    <source>
        <dbReference type="Proteomes" id="UP000299102"/>
    </source>
</evidence>
<dbReference type="Proteomes" id="UP000299102">
    <property type="component" value="Unassembled WGS sequence"/>
</dbReference>
<keyword evidence="3" id="KW-1185">Reference proteome</keyword>
<protein>
    <submittedName>
        <fullName evidence="2">Uncharacterized protein</fullName>
    </submittedName>
</protein>
<gene>
    <name evidence="2" type="ORF">EVAR_13045_1</name>
</gene>
<proteinExistence type="predicted"/>
<organism evidence="2 3">
    <name type="scientific">Eumeta variegata</name>
    <name type="common">Bagworm moth</name>
    <name type="synonym">Eumeta japonica</name>
    <dbReference type="NCBI Taxonomy" id="151549"/>
    <lineage>
        <taxon>Eukaryota</taxon>
        <taxon>Metazoa</taxon>
        <taxon>Ecdysozoa</taxon>
        <taxon>Arthropoda</taxon>
        <taxon>Hexapoda</taxon>
        <taxon>Insecta</taxon>
        <taxon>Pterygota</taxon>
        <taxon>Neoptera</taxon>
        <taxon>Endopterygota</taxon>
        <taxon>Lepidoptera</taxon>
        <taxon>Glossata</taxon>
        <taxon>Ditrysia</taxon>
        <taxon>Tineoidea</taxon>
        <taxon>Psychidae</taxon>
        <taxon>Oiketicinae</taxon>
        <taxon>Eumeta</taxon>
    </lineage>
</organism>
<feature type="compositionally biased region" description="Polar residues" evidence="1">
    <location>
        <begin position="148"/>
        <end position="157"/>
    </location>
</feature>
<evidence type="ECO:0000256" key="1">
    <source>
        <dbReference type="SAM" id="MobiDB-lite"/>
    </source>
</evidence>
<name>A0A4C1VJW8_EUMVA</name>
<dbReference type="AlphaFoldDB" id="A0A4C1VJW8"/>
<feature type="region of interest" description="Disordered" evidence="1">
    <location>
        <begin position="132"/>
        <end position="157"/>
    </location>
</feature>
<evidence type="ECO:0000313" key="2">
    <source>
        <dbReference type="EMBL" id="GBP38005.1"/>
    </source>
</evidence>
<sequence>MAAGGELMGEPWFDLKCNAVRRISIKHPTAQAYPSTIFLFPTKRLELKASRLVRCASGTINHPRQHCGDKIRNRWLKVLFETRREWFNVNQIKKILAVVRIKFVLSFNSSSHAPQPLIFNSVTRRRAAESVYSGSAGPSGCRAPPTFDGSSSRPLNDSYNGGQRLLSVACSGRRRRDGVVPFATPSNLETRDTPVRRWVYLLTLNVSLGICQRRSLAPLASQRVFLAESLPRLIKCGRSDLTERDLPDEHPSTATTKDNIMGMWFMMETHKKMIYQQIRTKLGIDMR</sequence>
<dbReference type="EMBL" id="BGZK01000342">
    <property type="protein sequence ID" value="GBP38005.1"/>
    <property type="molecule type" value="Genomic_DNA"/>
</dbReference>
<accession>A0A4C1VJW8</accession>